<evidence type="ECO:0000256" key="8">
    <source>
        <dbReference type="ARBA" id="ARBA00022982"/>
    </source>
</evidence>
<keyword evidence="3 12" id="KW-0813">Transport</keyword>
<keyword evidence="4 12" id="KW-1003">Cell membrane</keyword>
<feature type="transmembrane region" description="Helical" evidence="12">
    <location>
        <begin position="326"/>
        <end position="347"/>
    </location>
</feature>
<feature type="transmembrane region" description="Helical" evidence="12">
    <location>
        <begin position="12"/>
        <end position="38"/>
    </location>
</feature>
<dbReference type="Proteomes" id="UP001556631">
    <property type="component" value="Unassembled WGS sequence"/>
</dbReference>
<dbReference type="InterPro" id="IPR002585">
    <property type="entry name" value="Cyt-d_ubiquinol_oxidase_su_1"/>
</dbReference>
<feature type="transmembrane region" description="Helical" evidence="12">
    <location>
        <begin position="59"/>
        <end position="80"/>
    </location>
</feature>
<keyword evidence="8 12" id="KW-0249">Electron transport</keyword>
<evidence type="ECO:0000256" key="10">
    <source>
        <dbReference type="ARBA" id="ARBA00023004"/>
    </source>
</evidence>
<name>A0ABV3T018_9ACTN</name>
<evidence type="ECO:0000313" key="14">
    <source>
        <dbReference type="Proteomes" id="UP001556631"/>
    </source>
</evidence>
<keyword evidence="10 12" id="KW-0408">Iron</keyword>
<feature type="transmembrane region" description="Helical" evidence="12">
    <location>
        <begin position="359"/>
        <end position="378"/>
    </location>
</feature>
<dbReference type="PIRSF" id="PIRSF006446">
    <property type="entry name" value="Cyt_quinol_oxidase_1"/>
    <property type="match status" value="1"/>
</dbReference>
<feature type="transmembrane region" description="Helical" evidence="12">
    <location>
        <begin position="218"/>
        <end position="234"/>
    </location>
</feature>
<evidence type="ECO:0000256" key="11">
    <source>
        <dbReference type="ARBA" id="ARBA00023136"/>
    </source>
</evidence>
<feature type="transmembrane region" description="Helical" evidence="12">
    <location>
        <begin position="92"/>
        <end position="115"/>
    </location>
</feature>
<feature type="transmembrane region" description="Helical" evidence="12">
    <location>
        <begin position="127"/>
        <end position="147"/>
    </location>
</feature>
<evidence type="ECO:0000256" key="9">
    <source>
        <dbReference type="ARBA" id="ARBA00022989"/>
    </source>
</evidence>
<organism evidence="13 14">
    <name type="scientific">Nocardioides eburneus</name>
    <dbReference type="NCBI Taxonomy" id="3231482"/>
    <lineage>
        <taxon>Bacteria</taxon>
        <taxon>Bacillati</taxon>
        <taxon>Actinomycetota</taxon>
        <taxon>Actinomycetes</taxon>
        <taxon>Propionibacteriales</taxon>
        <taxon>Nocardioidaceae</taxon>
        <taxon>Nocardioides</taxon>
    </lineage>
</organism>
<feature type="transmembrane region" description="Helical" evidence="12">
    <location>
        <begin position="405"/>
        <end position="428"/>
    </location>
</feature>
<evidence type="ECO:0000256" key="1">
    <source>
        <dbReference type="ARBA" id="ARBA00004651"/>
    </source>
</evidence>
<evidence type="ECO:0000256" key="5">
    <source>
        <dbReference type="ARBA" id="ARBA00022617"/>
    </source>
</evidence>
<protein>
    <submittedName>
        <fullName evidence="13">Cytochrome ubiquinol oxidase subunit I</fullName>
    </submittedName>
</protein>
<evidence type="ECO:0000256" key="6">
    <source>
        <dbReference type="ARBA" id="ARBA00022692"/>
    </source>
</evidence>
<comment type="subcellular location">
    <subcellularLocation>
        <location evidence="1">Cell membrane</location>
        <topology evidence="1">Multi-pass membrane protein</topology>
    </subcellularLocation>
</comment>
<dbReference type="Pfam" id="PF01654">
    <property type="entry name" value="Cyt_bd_oxida_I"/>
    <property type="match status" value="1"/>
</dbReference>
<proteinExistence type="inferred from homology"/>
<gene>
    <name evidence="13" type="ORF">AB3X52_12970</name>
</gene>
<evidence type="ECO:0000256" key="12">
    <source>
        <dbReference type="PIRNR" id="PIRNR006446"/>
    </source>
</evidence>
<evidence type="ECO:0000256" key="7">
    <source>
        <dbReference type="ARBA" id="ARBA00022723"/>
    </source>
</evidence>
<evidence type="ECO:0000256" key="4">
    <source>
        <dbReference type="ARBA" id="ARBA00022475"/>
    </source>
</evidence>
<evidence type="ECO:0000313" key="13">
    <source>
        <dbReference type="EMBL" id="MEX0428536.1"/>
    </source>
</evidence>
<feature type="transmembrane region" description="Helical" evidence="12">
    <location>
        <begin position="186"/>
        <end position="206"/>
    </location>
</feature>
<keyword evidence="9 12" id="KW-1133">Transmembrane helix</keyword>
<reference evidence="13 14" key="1">
    <citation type="submission" date="2024-07" db="EMBL/GenBank/DDBJ databases">
        <authorList>
            <person name="Lee S."/>
            <person name="Kang M."/>
        </authorList>
    </citation>
    <scope>NUCLEOTIDE SEQUENCE [LARGE SCALE GENOMIC DNA]</scope>
    <source>
        <strain evidence="13 14">DS6</strain>
    </source>
</reference>
<dbReference type="EMBL" id="JBFPJR010000022">
    <property type="protein sequence ID" value="MEX0428536.1"/>
    <property type="molecule type" value="Genomic_DNA"/>
</dbReference>
<keyword evidence="11 12" id="KW-0472">Membrane</keyword>
<accession>A0ABV3T018</accession>
<dbReference type="PANTHER" id="PTHR30365">
    <property type="entry name" value="CYTOCHROME D UBIQUINOL OXIDASE"/>
    <property type="match status" value="1"/>
</dbReference>
<evidence type="ECO:0000256" key="3">
    <source>
        <dbReference type="ARBA" id="ARBA00022448"/>
    </source>
</evidence>
<keyword evidence="6 12" id="KW-0812">Transmembrane</keyword>
<comment type="similarity">
    <text evidence="2 12">Belongs to the cytochrome ubiquinol oxidase subunit 1 family.</text>
</comment>
<keyword evidence="14" id="KW-1185">Reference proteome</keyword>
<keyword evidence="7 12" id="KW-0479">Metal-binding</keyword>
<dbReference type="PANTHER" id="PTHR30365:SF14">
    <property type="entry name" value="CYTOCHROME BD MENAQUINOL OXIDASE SUBUNIT I-RELATED"/>
    <property type="match status" value="1"/>
</dbReference>
<evidence type="ECO:0000256" key="2">
    <source>
        <dbReference type="ARBA" id="ARBA00009819"/>
    </source>
</evidence>
<dbReference type="RefSeq" id="WP_367994507.1">
    <property type="nucleotide sequence ID" value="NZ_JBFPJR010000022.1"/>
</dbReference>
<comment type="caution">
    <text evidence="13">The sequence shown here is derived from an EMBL/GenBank/DDBJ whole genome shotgun (WGS) entry which is preliminary data.</text>
</comment>
<sequence>MSDTMVDLSRWQFALTIAFHMTFPAITVGLAIFLAFVYGAYLRTRKPVYLQIFRFWKRIFAVGFALGVVAGTVITFEFGLNWGPFASATGPVIGPIIGMEVVTAFFVEAGFIGVMLYGDGRVKERTVFLATVLVAIGTVLSTTWIIAANSWLQTPAGYKIVDGQFQPSDWWQVVFNPSFGWRFPHMLLGVLISAAWMITGISAYYLARGREQAFARRTLSLALGVLAVLLPFQLDVGDHVAGSYVGPHQLSKLEALEGNWDSTNTGYNLFVIPDMKNGRDKVKVTVPKVGSWIAKDLSGNTPTPGLASTPKDERPNMWPTFWGFRVMFYGSMLMFAAVLTGLVLRLRRRLYSTTWFHRFLVWLTPIGVLAIIGGWVTAETGRQPWVVYGQLRTADGVSHLSTGAVVFSVVGFVLIYLILALTWVAYVVRQVRRGPLPSDLEPTLLPPAEPVAEMGV</sequence>
<keyword evidence="5 12" id="KW-0349">Heme</keyword>